<gene>
    <name evidence="4" type="ORF">CJD50_03805</name>
</gene>
<name>A0A2A2MIZ2_9GAMM</name>
<dbReference type="Pfam" id="PF01757">
    <property type="entry name" value="Acyl_transf_3"/>
    <property type="match status" value="1"/>
</dbReference>
<feature type="domain" description="Acyltransferase 3" evidence="2">
    <location>
        <begin position="18"/>
        <end position="316"/>
    </location>
</feature>
<dbReference type="OrthoDB" id="9767863at2"/>
<evidence type="ECO:0008006" key="6">
    <source>
        <dbReference type="Google" id="ProtNLM"/>
    </source>
</evidence>
<protein>
    <recommendedName>
        <fullName evidence="6">Acyltransferase</fullName>
    </recommendedName>
</protein>
<proteinExistence type="predicted"/>
<evidence type="ECO:0000313" key="4">
    <source>
        <dbReference type="EMBL" id="PAV98603.1"/>
    </source>
</evidence>
<dbReference type="GO" id="GO:0009103">
    <property type="term" value="P:lipopolysaccharide biosynthetic process"/>
    <property type="evidence" value="ECO:0007669"/>
    <property type="project" value="TreeGrafter"/>
</dbReference>
<reference evidence="4 5" key="1">
    <citation type="submission" date="2017-08" db="EMBL/GenBank/DDBJ databases">
        <title>Draft Genome Sequence of Hafnia alvei CITHA-6 Isolated from Raw Bovine Milk.</title>
        <authorList>
            <person name="Culligan E.P."/>
            <person name="Mcsweeney A."/>
            <person name="O'Doherty C."/>
            <person name="Gleeson E."/>
            <person name="O'Riordan D."/>
            <person name="Sleator R.D."/>
        </authorList>
    </citation>
    <scope>NUCLEOTIDE SEQUENCE [LARGE SCALE GENOMIC DNA]</scope>
    <source>
        <strain evidence="4 5">CITHA-6</strain>
    </source>
</reference>
<feature type="transmembrane region" description="Helical" evidence="1">
    <location>
        <begin position="43"/>
        <end position="63"/>
    </location>
</feature>
<accession>A0A2A2MIZ2</accession>
<evidence type="ECO:0000256" key="1">
    <source>
        <dbReference type="SAM" id="Phobius"/>
    </source>
</evidence>
<feature type="transmembrane region" description="Helical" evidence="1">
    <location>
        <begin position="352"/>
        <end position="372"/>
    </location>
</feature>
<dbReference type="PANTHER" id="PTHR23028:SF53">
    <property type="entry name" value="ACYL_TRANSF_3 DOMAIN-CONTAINING PROTEIN"/>
    <property type="match status" value="1"/>
</dbReference>
<keyword evidence="1" id="KW-0812">Transmembrane</keyword>
<sequence>MSVFSSTAKTNSSNYQPGVDGLRAVAVMLVLLFHVGFSQVSGGFVGVDVFFVISGYLITGIIYNAASENRFSYMGFMGARIARLYPALIFTLIVTFIFCFLLYSPSDFTRVAKSGLYALASASNIYFSNSAGYFDTSQETNPLLHTWSLAVEQQFYLIWPILIVASVKFAKKITGLVIAVIAIISLIASQWAITNMQVEAYYLMPFRVFELGFGGVAFFISKKVKLSEKYKELMMFAGLLMIVITAFTYSSMTPFPGINAMLPVAGAVLCILSHDSKYCGFVINNRASVGVGLISYSVYLIHWPIIIFFKYWSFRDFSFFEKLSIIFSSLVAGYFMYILIENRFRKIKIYSPISSSSLFYLSIICVLSLYIYTIKDNGITWRINSNNLASSVKEPAFGGDGIEMGKMVALGDVKAKPEFVVMGDSYARQYSSTIDRIMRSEGRSAIGFFADGSYLSPDILFDSKGKLSVYGKKVALMAINYAKDHSLPIVYVQSWLNYRTNLVDENRNHFSLNNDNVYMEFHARNIEKMKKMAGTQFVIIGNHPTSGGEDSDGGLSCVNRPSYVYTPCANKLFNRDTGPRRDANNYLKSLMEKQNIQFIDPYIYLCKNGKCSSVSDDGNLIHSDAYHLSKTGASVAWKGIGPEIDRILKLNN</sequence>
<feature type="transmembrane region" description="Helical" evidence="1">
    <location>
        <begin position="233"/>
        <end position="252"/>
    </location>
</feature>
<dbReference type="Proteomes" id="UP000218796">
    <property type="component" value="Unassembled WGS sequence"/>
</dbReference>
<evidence type="ECO:0000259" key="2">
    <source>
        <dbReference type="Pfam" id="PF01757"/>
    </source>
</evidence>
<evidence type="ECO:0000259" key="3">
    <source>
        <dbReference type="Pfam" id="PF19040"/>
    </source>
</evidence>
<dbReference type="InterPro" id="IPR050879">
    <property type="entry name" value="Acyltransferase_3"/>
</dbReference>
<feature type="transmembrane region" description="Helical" evidence="1">
    <location>
        <begin position="176"/>
        <end position="194"/>
    </location>
</feature>
<dbReference type="GO" id="GO:0016747">
    <property type="term" value="F:acyltransferase activity, transferring groups other than amino-acyl groups"/>
    <property type="evidence" value="ECO:0007669"/>
    <property type="project" value="InterPro"/>
</dbReference>
<dbReference type="GO" id="GO:0016020">
    <property type="term" value="C:membrane"/>
    <property type="evidence" value="ECO:0007669"/>
    <property type="project" value="TreeGrafter"/>
</dbReference>
<organism evidence="4 5">
    <name type="scientific">Hafnia paralvei</name>
    <dbReference type="NCBI Taxonomy" id="546367"/>
    <lineage>
        <taxon>Bacteria</taxon>
        <taxon>Pseudomonadati</taxon>
        <taxon>Pseudomonadota</taxon>
        <taxon>Gammaproteobacteria</taxon>
        <taxon>Enterobacterales</taxon>
        <taxon>Hafniaceae</taxon>
        <taxon>Hafnia</taxon>
    </lineage>
</organism>
<dbReference type="InterPro" id="IPR043968">
    <property type="entry name" value="SGNH"/>
</dbReference>
<feature type="transmembrane region" description="Helical" evidence="1">
    <location>
        <begin position="21"/>
        <end position="37"/>
    </location>
</feature>
<keyword evidence="1" id="KW-0472">Membrane</keyword>
<dbReference type="EMBL" id="NQMS01000001">
    <property type="protein sequence ID" value="PAV98603.1"/>
    <property type="molecule type" value="Genomic_DNA"/>
</dbReference>
<dbReference type="InterPro" id="IPR002656">
    <property type="entry name" value="Acyl_transf_3_dom"/>
</dbReference>
<feature type="transmembrane region" description="Helical" evidence="1">
    <location>
        <begin position="200"/>
        <end position="221"/>
    </location>
</feature>
<dbReference type="RefSeq" id="WP_095661488.1">
    <property type="nucleotide sequence ID" value="NZ_JBPUTN010000003.1"/>
</dbReference>
<dbReference type="AlphaFoldDB" id="A0A2A2MIZ2"/>
<feature type="domain" description="SGNH" evidence="3">
    <location>
        <begin position="411"/>
        <end position="634"/>
    </location>
</feature>
<feature type="transmembrane region" description="Helical" evidence="1">
    <location>
        <begin position="258"/>
        <end position="275"/>
    </location>
</feature>
<keyword evidence="5" id="KW-1185">Reference proteome</keyword>
<dbReference type="Pfam" id="PF19040">
    <property type="entry name" value="SGNH"/>
    <property type="match status" value="1"/>
</dbReference>
<dbReference type="PANTHER" id="PTHR23028">
    <property type="entry name" value="ACETYLTRANSFERASE"/>
    <property type="match status" value="1"/>
</dbReference>
<keyword evidence="1" id="KW-1133">Transmembrane helix</keyword>
<feature type="transmembrane region" description="Helical" evidence="1">
    <location>
        <begin position="287"/>
        <end position="311"/>
    </location>
</feature>
<comment type="caution">
    <text evidence="4">The sequence shown here is derived from an EMBL/GenBank/DDBJ whole genome shotgun (WGS) entry which is preliminary data.</text>
</comment>
<feature type="transmembrane region" description="Helical" evidence="1">
    <location>
        <begin position="84"/>
        <end position="103"/>
    </location>
</feature>
<evidence type="ECO:0000313" key="5">
    <source>
        <dbReference type="Proteomes" id="UP000218796"/>
    </source>
</evidence>
<feature type="transmembrane region" description="Helical" evidence="1">
    <location>
        <begin position="323"/>
        <end position="340"/>
    </location>
</feature>